<reference evidence="3" key="1">
    <citation type="journal article" date="2014" name="Int. J. Syst. Evol. Microbiol.">
        <title>Complete genome sequence of Corynebacterium casei LMG S-19264T (=DSM 44701T), isolated from a smear-ripened cheese.</title>
        <authorList>
            <consortium name="US DOE Joint Genome Institute (JGI-PGF)"/>
            <person name="Walter F."/>
            <person name="Albersmeier A."/>
            <person name="Kalinowski J."/>
            <person name="Ruckert C."/>
        </authorList>
    </citation>
    <scope>NUCLEOTIDE SEQUENCE</scope>
    <source>
        <strain evidence="3">KCTC 32513</strain>
    </source>
</reference>
<feature type="transmembrane region" description="Helical" evidence="1">
    <location>
        <begin position="90"/>
        <end position="109"/>
    </location>
</feature>
<protein>
    <submittedName>
        <fullName evidence="3">Acyltransferase</fullName>
    </submittedName>
</protein>
<dbReference type="GO" id="GO:0016020">
    <property type="term" value="C:membrane"/>
    <property type="evidence" value="ECO:0007669"/>
    <property type="project" value="TreeGrafter"/>
</dbReference>
<feature type="domain" description="Acyltransferase 3" evidence="2">
    <location>
        <begin position="20"/>
        <end position="324"/>
    </location>
</feature>
<dbReference type="GO" id="GO:0000271">
    <property type="term" value="P:polysaccharide biosynthetic process"/>
    <property type="evidence" value="ECO:0007669"/>
    <property type="project" value="TreeGrafter"/>
</dbReference>
<name>A0A8J3G2E5_9PROT</name>
<keyword evidence="3" id="KW-0012">Acyltransferase</keyword>
<dbReference type="GO" id="GO:0016747">
    <property type="term" value="F:acyltransferase activity, transferring groups other than amino-acyl groups"/>
    <property type="evidence" value="ECO:0007669"/>
    <property type="project" value="InterPro"/>
</dbReference>
<dbReference type="PANTHER" id="PTHR23028:SF53">
    <property type="entry name" value="ACYL_TRANSF_3 DOMAIN-CONTAINING PROTEIN"/>
    <property type="match status" value="1"/>
</dbReference>
<feature type="transmembrane region" description="Helical" evidence="1">
    <location>
        <begin position="313"/>
        <end position="334"/>
    </location>
</feature>
<dbReference type="AlphaFoldDB" id="A0A8J3G2E5"/>
<feature type="transmembrane region" description="Helical" evidence="1">
    <location>
        <begin position="288"/>
        <end position="306"/>
    </location>
</feature>
<dbReference type="InterPro" id="IPR050879">
    <property type="entry name" value="Acyltransferase_3"/>
</dbReference>
<organism evidence="3 4">
    <name type="scientific">Algimonas arctica</name>
    <dbReference type="NCBI Taxonomy" id="1479486"/>
    <lineage>
        <taxon>Bacteria</taxon>
        <taxon>Pseudomonadati</taxon>
        <taxon>Pseudomonadota</taxon>
        <taxon>Alphaproteobacteria</taxon>
        <taxon>Maricaulales</taxon>
        <taxon>Robiginitomaculaceae</taxon>
        <taxon>Algimonas</taxon>
    </lineage>
</organism>
<dbReference type="InterPro" id="IPR002656">
    <property type="entry name" value="Acyl_transf_3_dom"/>
</dbReference>
<feature type="transmembrane region" description="Helical" evidence="1">
    <location>
        <begin position="207"/>
        <end position="228"/>
    </location>
</feature>
<dbReference type="EMBL" id="BMZH01000005">
    <property type="protein sequence ID" value="GHA94044.1"/>
    <property type="molecule type" value="Genomic_DNA"/>
</dbReference>
<reference evidence="3" key="2">
    <citation type="submission" date="2020-09" db="EMBL/GenBank/DDBJ databases">
        <authorList>
            <person name="Sun Q."/>
            <person name="Kim S."/>
        </authorList>
    </citation>
    <scope>NUCLEOTIDE SEQUENCE</scope>
    <source>
        <strain evidence="3">KCTC 32513</strain>
    </source>
</reference>
<proteinExistence type="predicted"/>
<evidence type="ECO:0000256" key="1">
    <source>
        <dbReference type="SAM" id="Phobius"/>
    </source>
</evidence>
<keyword evidence="3" id="KW-0808">Transferase</keyword>
<feature type="transmembrane region" description="Helical" evidence="1">
    <location>
        <begin position="52"/>
        <end position="70"/>
    </location>
</feature>
<feature type="transmembrane region" description="Helical" evidence="1">
    <location>
        <begin position="157"/>
        <end position="175"/>
    </location>
</feature>
<evidence type="ECO:0000259" key="2">
    <source>
        <dbReference type="Pfam" id="PF01757"/>
    </source>
</evidence>
<feature type="transmembrane region" description="Helical" evidence="1">
    <location>
        <begin position="182"/>
        <end position="201"/>
    </location>
</feature>
<dbReference type="Pfam" id="PF01757">
    <property type="entry name" value="Acyl_transf_3"/>
    <property type="match status" value="1"/>
</dbReference>
<keyword evidence="4" id="KW-1185">Reference proteome</keyword>
<keyword evidence="1" id="KW-0472">Membrane</keyword>
<evidence type="ECO:0000313" key="3">
    <source>
        <dbReference type="EMBL" id="GHA94044.1"/>
    </source>
</evidence>
<dbReference type="PANTHER" id="PTHR23028">
    <property type="entry name" value="ACETYLTRANSFERASE"/>
    <property type="match status" value="1"/>
</dbReference>
<keyword evidence="1" id="KW-0812">Transmembrane</keyword>
<keyword evidence="1" id="KW-1133">Transmembrane helix</keyword>
<gene>
    <name evidence="3" type="ORF">GCM10009069_16460</name>
</gene>
<sequence>MVAVTPYNMPRDPLMGANHLTAVRWILAAIVALGHVFLLTTGWEPIRIHQWTGGYMAVNGFFVLSGMLIAKSLDLRRDLKIYAASRALRIYPALIILLLAFVFIFSTMFSRPGGIENIMSGEIWSYVGRVLLLGDPQNAPGGIFAGNLEADFNGPLWTIRFEIAAYILAAVGFALGILKNRWLTVVTFVTVQVAYLGLPLVMDVGTLSAGVMPLMRLSAAFLLGMCLWQWPRARRPHWVLVIAAIAAFLWLGAGFGGELLATLALTGVMLRFGLSDVAHAPVVALPDYSYGIYIWHFPVMQAVMFLRPDTGPLGLALLSTPLWIGFSAASWHFIEKPALRLKPRARRTVAAPSIGTEDNRPMP</sequence>
<accession>A0A8J3G2E5</accession>
<comment type="caution">
    <text evidence="3">The sequence shown here is derived from an EMBL/GenBank/DDBJ whole genome shotgun (WGS) entry which is preliminary data.</text>
</comment>
<feature type="transmembrane region" description="Helical" evidence="1">
    <location>
        <begin position="21"/>
        <end position="40"/>
    </location>
</feature>
<dbReference type="Proteomes" id="UP000634004">
    <property type="component" value="Unassembled WGS sequence"/>
</dbReference>
<evidence type="ECO:0000313" key="4">
    <source>
        <dbReference type="Proteomes" id="UP000634004"/>
    </source>
</evidence>
<dbReference type="RefSeq" id="WP_189497269.1">
    <property type="nucleotide sequence ID" value="NZ_BMZH01000005.1"/>
</dbReference>
<feature type="transmembrane region" description="Helical" evidence="1">
    <location>
        <begin position="240"/>
        <end position="268"/>
    </location>
</feature>